<accession>T1JTM6</accession>
<keyword evidence="1" id="KW-0812">Transmembrane</keyword>
<name>T1JTM6_TETUR</name>
<dbReference type="AlphaFoldDB" id="T1JTM6"/>
<keyword evidence="1" id="KW-0472">Membrane</keyword>
<dbReference type="Proteomes" id="UP000015104">
    <property type="component" value="Unassembled WGS sequence"/>
</dbReference>
<evidence type="ECO:0000313" key="2">
    <source>
        <dbReference type="EnsemblMetazoa" id="tetur01g14690.1"/>
    </source>
</evidence>
<reference evidence="3" key="1">
    <citation type="submission" date="2011-08" db="EMBL/GenBank/DDBJ databases">
        <authorList>
            <person name="Rombauts S."/>
        </authorList>
    </citation>
    <scope>NUCLEOTIDE SEQUENCE</scope>
    <source>
        <strain evidence="3">London</strain>
    </source>
</reference>
<dbReference type="EMBL" id="CAEY01000481">
    <property type="status" value="NOT_ANNOTATED_CDS"/>
    <property type="molecule type" value="Genomic_DNA"/>
</dbReference>
<organism evidence="2 3">
    <name type="scientific">Tetranychus urticae</name>
    <name type="common">Two-spotted spider mite</name>
    <dbReference type="NCBI Taxonomy" id="32264"/>
    <lineage>
        <taxon>Eukaryota</taxon>
        <taxon>Metazoa</taxon>
        <taxon>Ecdysozoa</taxon>
        <taxon>Arthropoda</taxon>
        <taxon>Chelicerata</taxon>
        <taxon>Arachnida</taxon>
        <taxon>Acari</taxon>
        <taxon>Acariformes</taxon>
        <taxon>Trombidiformes</taxon>
        <taxon>Prostigmata</taxon>
        <taxon>Eleutherengona</taxon>
        <taxon>Raphignathae</taxon>
        <taxon>Tetranychoidea</taxon>
        <taxon>Tetranychidae</taxon>
        <taxon>Tetranychus</taxon>
    </lineage>
</organism>
<protein>
    <submittedName>
        <fullName evidence="2">Uncharacterized protein</fullName>
    </submittedName>
</protein>
<keyword evidence="3" id="KW-1185">Reference proteome</keyword>
<sequence length="74" mass="8795">MVRRGLNLATVVSRQQVRGKKRLLPIISEKWLWPAIPVVGLLLYNMWFIRPSEILEDYRSEIEKISNLKNKKFD</sequence>
<keyword evidence="1" id="KW-1133">Transmembrane helix</keyword>
<dbReference type="EnsemblMetazoa" id="tetur01g14690.1">
    <property type="protein sequence ID" value="tetur01g14690.1"/>
    <property type="gene ID" value="tetur01g14690"/>
</dbReference>
<dbReference type="HOGENOM" id="CLU_2690953_0_0_1"/>
<evidence type="ECO:0000313" key="3">
    <source>
        <dbReference type="Proteomes" id="UP000015104"/>
    </source>
</evidence>
<proteinExistence type="predicted"/>
<feature type="transmembrane region" description="Helical" evidence="1">
    <location>
        <begin position="31"/>
        <end position="49"/>
    </location>
</feature>
<reference evidence="2" key="2">
    <citation type="submission" date="2015-06" db="UniProtKB">
        <authorList>
            <consortium name="EnsemblMetazoa"/>
        </authorList>
    </citation>
    <scope>IDENTIFICATION</scope>
</reference>
<evidence type="ECO:0000256" key="1">
    <source>
        <dbReference type="SAM" id="Phobius"/>
    </source>
</evidence>